<protein>
    <recommendedName>
        <fullName evidence="6">Glutamine amidotransferase-like class 1 domain-containing protein 1</fullName>
    </recommendedName>
    <alternativeName>
        <fullName evidence="8">Ferry endosomal RAB5 effector complex subunit 5</fullName>
    </alternativeName>
    <alternativeName>
        <fullName evidence="7">Parkinson disease 7 domain-containing protein 1</fullName>
    </alternativeName>
</protein>
<keyword evidence="3" id="KW-0964">Secreted</keyword>
<evidence type="ECO:0000313" key="11">
    <source>
        <dbReference type="EMBL" id="RPJ66987.1"/>
    </source>
</evidence>
<keyword evidence="12" id="KW-1185">Reference proteome</keyword>
<dbReference type="GO" id="GO:0005576">
    <property type="term" value="C:extracellular region"/>
    <property type="evidence" value="ECO:0007669"/>
    <property type="project" value="UniProtKB-SubCell"/>
</dbReference>
<comment type="function">
    <text evidence="9">Component of the FERRY complex (Five-subunit Endosomal Rab5 and RNA/ribosome intermediary). The FERRY complex directly interacts with mRNAs and RAB5A, and functions as a RAB5A effector involved in the localization and the distribution of specific mRNAs most likely by mediating their endosomal transport. The complex recruits mRNAs and ribosomes to early endosomes through direct mRNA-interaction.</text>
</comment>
<name>A0A3N5Y057_9ALTE</name>
<comment type="caution">
    <text evidence="11">The sequence shown here is derived from an EMBL/GenBank/DDBJ whole genome shotgun (WGS) entry which is preliminary data.</text>
</comment>
<gene>
    <name evidence="11" type="ORF">DRW07_05435</name>
</gene>
<comment type="subcellular location">
    <subcellularLocation>
        <location evidence="1">Early endosome</location>
    </subcellularLocation>
    <subcellularLocation>
        <location evidence="2">Secreted</location>
    </subcellularLocation>
</comment>
<evidence type="ECO:0000256" key="2">
    <source>
        <dbReference type="ARBA" id="ARBA00004613"/>
    </source>
</evidence>
<dbReference type="EMBL" id="RPOK01000002">
    <property type="protein sequence ID" value="RPJ66987.1"/>
    <property type="molecule type" value="Genomic_DNA"/>
</dbReference>
<dbReference type="GO" id="GO:0005737">
    <property type="term" value="C:cytoplasm"/>
    <property type="evidence" value="ECO:0007669"/>
    <property type="project" value="TreeGrafter"/>
</dbReference>
<dbReference type="PANTHER" id="PTHR48094:SF18">
    <property type="entry name" value="GLUTAMINE AMIDOTRANSFERASE-LIKE CLASS 1 DOMAIN-CONTAINING PROTEIN 1"/>
    <property type="match status" value="1"/>
</dbReference>
<dbReference type="Pfam" id="PF01965">
    <property type="entry name" value="DJ-1_PfpI"/>
    <property type="match status" value="1"/>
</dbReference>
<keyword evidence="11" id="KW-0315">Glutamine amidotransferase</keyword>
<sequence length="379" mass="42267">MMNKIVTLILLLTLFLSDVILNGMAFADSTSKKGGTAKRVAMLISGHGNVDETLSYDLEELVQSYLIFHRNQIDIDIVTPNGGPVPVKSNKDDVPYVSTFKKDTNALAMLANTLSAEQASQRHYDALFIVGGDGAVFDLPFDQNTQKWITTFAHGGKPIAAVCHGPAALVDVKMHDGSYFVANKLVNSFTFVEDHAFKKENIEKYPLITQTELEKRGARFVANRPMLPFVAIDENLITAQNPTSVAKAAETLLLAMGIQPVARQAYKDEASMELIAKARNMGVSHIDFAMLHTPERYDMMYLALYGLYAFPLAETEQDKTIELQIMEKIGEYFKHPQYATHMINTFLNAGDREKAKFHFELAKQQFTDFSLPEAISNKL</sequence>
<dbReference type="CDD" id="cd03141">
    <property type="entry name" value="GATase1_Hsp31_like"/>
    <property type="match status" value="1"/>
</dbReference>
<dbReference type="PANTHER" id="PTHR48094">
    <property type="entry name" value="PROTEIN/NUCLEIC ACID DEGLYCASE DJ-1-RELATED"/>
    <property type="match status" value="1"/>
</dbReference>
<dbReference type="RefSeq" id="WP_124026892.1">
    <property type="nucleotide sequence ID" value="NZ_JBHRSN010000015.1"/>
</dbReference>
<dbReference type="GO" id="GO:0019172">
    <property type="term" value="F:glyoxalase III activity"/>
    <property type="evidence" value="ECO:0007669"/>
    <property type="project" value="TreeGrafter"/>
</dbReference>
<dbReference type="AlphaFoldDB" id="A0A3N5Y057"/>
<evidence type="ECO:0000256" key="1">
    <source>
        <dbReference type="ARBA" id="ARBA00004412"/>
    </source>
</evidence>
<dbReference type="GO" id="GO:0019243">
    <property type="term" value="P:methylglyoxal catabolic process to D-lactate via S-lactoyl-glutathione"/>
    <property type="evidence" value="ECO:0007669"/>
    <property type="project" value="TreeGrafter"/>
</dbReference>
<dbReference type="SUPFAM" id="SSF52317">
    <property type="entry name" value="Class I glutamine amidotransferase-like"/>
    <property type="match status" value="1"/>
</dbReference>
<evidence type="ECO:0000259" key="10">
    <source>
        <dbReference type="Pfam" id="PF01965"/>
    </source>
</evidence>
<keyword evidence="5" id="KW-0967">Endosome</keyword>
<evidence type="ECO:0000256" key="6">
    <source>
        <dbReference type="ARBA" id="ARBA00039189"/>
    </source>
</evidence>
<dbReference type="InterPro" id="IPR029062">
    <property type="entry name" value="Class_I_gatase-like"/>
</dbReference>
<evidence type="ECO:0000256" key="9">
    <source>
        <dbReference type="ARBA" id="ARBA00045408"/>
    </source>
</evidence>
<evidence type="ECO:0000313" key="12">
    <source>
        <dbReference type="Proteomes" id="UP000275281"/>
    </source>
</evidence>
<proteinExistence type="predicted"/>
<feature type="domain" description="DJ-1/PfpI" evidence="10">
    <location>
        <begin position="59"/>
        <end position="251"/>
    </location>
</feature>
<dbReference type="OrthoDB" id="9792284at2"/>
<keyword evidence="4" id="KW-0732">Signal</keyword>
<evidence type="ECO:0000256" key="3">
    <source>
        <dbReference type="ARBA" id="ARBA00022525"/>
    </source>
</evidence>
<organism evidence="11 12">
    <name type="scientific">Alteromonas sediminis</name>
    <dbReference type="NCBI Taxonomy" id="2259342"/>
    <lineage>
        <taxon>Bacteria</taxon>
        <taxon>Pseudomonadati</taxon>
        <taxon>Pseudomonadota</taxon>
        <taxon>Gammaproteobacteria</taxon>
        <taxon>Alteromonadales</taxon>
        <taxon>Alteromonadaceae</taxon>
        <taxon>Alteromonas/Salinimonas group</taxon>
        <taxon>Alteromonas</taxon>
    </lineage>
</organism>
<evidence type="ECO:0000256" key="4">
    <source>
        <dbReference type="ARBA" id="ARBA00022729"/>
    </source>
</evidence>
<keyword evidence="11" id="KW-0808">Transferase</keyword>
<dbReference type="InterPro" id="IPR050325">
    <property type="entry name" value="Prot/Nucl_acid_deglycase"/>
</dbReference>
<accession>A0A3N5Y057</accession>
<dbReference type="Gene3D" id="3.40.50.880">
    <property type="match status" value="1"/>
</dbReference>
<dbReference type="InterPro" id="IPR002818">
    <property type="entry name" value="DJ-1/PfpI"/>
</dbReference>
<evidence type="ECO:0000256" key="5">
    <source>
        <dbReference type="ARBA" id="ARBA00022753"/>
    </source>
</evidence>
<dbReference type="Proteomes" id="UP000275281">
    <property type="component" value="Unassembled WGS sequence"/>
</dbReference>
<dbReference type="GO" id="GO:0016740">
    <property type="term" value="F:transferase activity"/>
    <property type="evidence" value="ECO:0007669"/>
    <property type="project" value="UniProtKB-KW"/>
</dbReference>
<evidence type="ECO:0000256" key="7">
    <source>
        <dbReference type="ARBA" id="ARBA00042130"/>
    </source>
</evidence>
<reference evidence="11 12" key="1">
    <citation type="submission" date="2018-11" db="EMBL/GenBank/DDBJ databases">
        <authorList>
            <person name="Ye M.-Q."/>
            <person name="Du Z.-J."/>
        </authorList>
    </citation>
    <scope>NUCLEOTIDE SEQUENCE [LARGE SCALE GENOMIC DNA]</scope>
    <source>
        <strain evidence="11 12">U0105</strain>
    </source>
</reference>
<evidence type="ECO:0000256" key="8">
    <source>
        <dbReference type="ARBA" id="ARBA00044823"/>
    </source>
</evidence>